<dbReference type="GO" id="GO:0006491">
    <property type="term" value="P:N-glycan processing"/>
    <property type="evidence" value="ECO:0007669"/>
    <property type="project" value="TreeGrafter"/>
</dbReference>
<evidence type="ECO:0000313" key="11">
    <source>
        <dbReference type="Proteomes" id="UP000694845"/>
    </source>
</evidence>
<evidence type="ECO:0000313" key="12">
    <source>
        <dbReference type="RefSeq" id="XP_022095552.1"/>
    </source>
</evidence>
<keyword evidence="9" id="KW-0472">Membrane</keyword>
<evidence type="ECO:0000256" key="7">
    <source>
        <dbReference type="ARBA" id="ARBA00022989"/>
    </source>
</evidence>
<evidence type="ECO:0000256" key="10">
    <source>
        <dbReference type="ARBA" id="ARBA00023180"/>
    </source>
</evidence>
<evidence type="ECO:0000256" key="5">
    <source>
        <dbReference type="ARBA" id="ARBA00022692"/>
    </source>
</evidence>
<dbReference type="Pfam" id="PF00777">
    <property type="entry name" value="Glyco_transf_29"/>
    <property type="match status" value="1"/>
</dbReference>
<dbReference type="GeneID" id="110981874"/>
<keyword evidence="7" id="KW-1133">Transmembrane helix</keyword>
<dbReference type="GO" id="GO:0003828">
    <property type="term" value="F:alpha-N-acetylneuraminate alpha-2,8-sialyltransferase activity"/>
    <property type="evidence" value="ECO:0007669"/>
    <property type="project" value="TreeGrafter"/>
</dbReference>
<accession>A0A8B7YQK7</accession>
<dbReference type="OMA" id="SIEREWG"/>
<keyword evidence="5" id="KW-0812">Transmembrane</keyword>
<sequence length="381" mass="43344">MRMSLARFCTVVALVSLVVIISLANRHFFGRRYAQDAAVHSVHRSHHPAGMRIGTPPKATPEMIEVPPRDEDNPPTERLIPVSLHCKQVCTSGLGGDCYPIDKAILVYRDDTPTSFMKFRQNAHPVLYVSKPADGQTVPEFQEVEECDMDDHFPDMFLLPRQRQCAVVGNSGILLGSGCGKAIDGHDFILRANLAPVKGYETDVGQHTDMTAINWETLGRLYSSVVQSGPTNLDNRILLERIHRLQKSILWYPKSLSKLYQREVIRKLAVTLKDHKFMNIKMAFGWKAISIEREWGLEGYATLGFDMFVVARTLCSNITLYGFYPSREGPNGEKIQHHYYEDVDFKYQTAKHDFWLEYQKLQDLQAKGEIKIQIKPCKTAD</sequence>
<dbReference type="InterPro" id="IPR001675">
    <property type="entry name" value="Glyco_trans_29"/>
</dbReference>
<evidence type="ECO:0000313" key="14">
    <source>
        <dbReference type="RefSeq" id="XP_022095554.1"/>
    </source>
</evidence>
<evidence type="ECO:0000256" key="2">
    <source>
        <dbReference type="ARBA" id="ARBA00006003"/>
    </source>
</evidence>
<dbReference type="PANTHER" id="PTHR11987:SF52">
    <property type="entry name" value="CMP-N-ACETYLNEURAMINATE-POLY-ALPHA-2, 8-SIALYLTRANSFERASE-LIKE ISOFORM X1"/>
    <property type="match status" value="1"/>
</dbReference>
<proteinExistence type="inferred from homology"/>
<evidence type="ECO:0000256" key="4">
    <source>
        <dbReference type="ARBA" id="ARBA00022679"/>
    </source>
</evidence>
<evidence type="ECO:0000256" key="1">
    <source>
        <dbReference type="ARBA" id="ARBA00004323"/>
    </source>
</evidence>
<keyword evidence="3" id="KW-0328">Glycosyltransferase</keyword>
<dbReference type="GO" id="GO:0000139">
    <property type="term" value="C:Golgi membrane"/>
    <property type="evidence" value="ECO:0007669"/>
    <property type="project" value="UniProtKB-SubCell"/>
</dbReference>
<evidence type="ECO:0000256" key="8">
    <source>
        <dbReference type="ARBA" id="ARBA00023034"/>
    </source>
</evidence>
<dbReference type="CDD" id="cd23963">
    <property type="entry name" value="GT29_ST8SIA"/>
    <property type="match status" value="1"/>
</dbReference>
<keyword evidence="4" id="KW-0808">Transferase</keyword>
<dbReference type="InterPro" id="IPR050943">
    <property type="entry name" value="Glycosyltr_29_Sialyltrsf"/>
</dbReference>
<dbReference type="KEGG" id="aplc:110981874"/>
<dbReference type="GO" id="GO:0009311">
    <property type="term" value="P:oligosaccharide metabolic process"/>
    <property type="evidence" value="ECO:0007669"/>
    <property type="project" value="TreeGrafter"/>
</dbReference>
<keyword evidence="11" id="KW-1185">Reference proteome</keyword>
<protein>
    <submittedName>
        <fullName evidence="12 13">Alpha-2,8-sialyltransferase 8B-like</fullName>
    </submittedName>
</protein>
<dbReference type="Gene3D" id="3.90.1480.20">
    <property type="entry name" value="Glycosyl transferase family 29"/>
    <property type="match status" value="1"/>
</dbReference>
<dbReference type="RefSeq" id="XP_022095553.1">
    <property type="nucleotide sequence ID" value="XM_022239861.1"/>
</dbReference>
<reference evidence="12 13" key="1">
    <citation type="submission" date="2025-04" db="UniProtKB">
        <authorList>
            <consortium name="RefSeq"/>
        </authorList>
    </citation>
    <scope>IDENTIFICATION</scope>
</reference>
<name>A0A8B7YQK7_ACAPL</name>
<dbReference type="PANTHER" id="PTHR11987">
    <property type="entry name" value="ALPHA-2,8-SIALYLTRANSFERASE"/>
    <property type="match status" value="1"/>
</dbReference>
<dbReference type="OrthoDB" id="10264956at2759"/>
<comment type="similarity">
    <text evidence="2">Belongs to the glycosyltransferase 29 family.</text>
</comment>
<keyword evidence="8" id="KW-0333">Golgi apparatus</keyword>
<dbReference type="RefSeq" id="XP_022095552.1">
    <property type="nucleotide sequence ID" value="XM_022239860.1"/>
</dbReference>
<gene>
    <name evidence="12 13 14" type="primary">LOC110981874</name>
</gene>
<organism evidence="11 13">
    <name type="scientific">Acanthaster planci</name>
    <name type="common">Crown-of-thorns starfish</name>
    <dbReference type="NCBI Taxonomy" id="133434"/>
    <lineage>
        <taxon>Eukaryota</taxon>
        <taxon>Metazoa</taxon>
        <taxon>Echinodermata</taxon>
        <taxon>Eleutherozoa</taxon>
        <taxon>Asterozoa</taxon>
        <taxon>Asteroidea</taxon>
        <taxon>Valvatacea</taxon>
        <taxon>Valvatida</taxon>
        <taxon>Acanthasteridae</taxon>
        <taxon>Acanthaster</taxon>
    </lineage>
</organism>
<keyword evidence="6" id="KW-0735">Signal-anchor</keyword>
<evidence type="ECO:0000313" key="13">
    <source>
        <dbReference type="RefSeq" id="XP_022095553.1"/>
    </source>
</evidence>
<evidence type="ECO:0000256" key="3">
    <source>
        <dbReference type="ARBA" id="ARBA00022676"/>
    </source>
</evidence>
<comment type="subcellular location">
    <subcellularLocation>
        <location evidence="1">Golgi apparatus membrane</location>
        <topology evidence="1">Single-pass type II membrane protein</topology>
    </subcellularLocation>
</comment>
<evidence type="ECO:0000256" key="6">
    <source>
        <dbReference type="ARBA" id="ARBA00022968"/>
    </source>
</evidence>
<dbReference type="RefSeq" id="XP_022095554.1">
    <property type="nucleotide sequence ID" value="XM_022239862.1"/>
</dbReference>
<keyword evidence="10" id="KW-0325">Glycoprotein</keyword>
<dbReference type="InterPro" id="IPR038578">
    <property type="entry name" value="GT29-like_sf"/>
</dbReference>
<evidence type="ECO:0000256" key="9">
    <source>
        <dbReference type="ARBA" id="ARBA00023136"/>
    </source>
</evidence>
<dbReference type="AlphaFoldDB" id="A0A8B7YQK7"/>
<dbReference type="Proteomes" id="UP000694845">
    <property type="component" value="Unplaced"/>
</dbReference>